<evidence type="ECO:0000313" key="7">
    <source>
        <dbReference type="EMBL" id="KAJ3259987.1"/>
    </source>
</evidence>
<comment type="subcellular location">
    <subcellularLocation>
        <location evidence="5">Cytoplasm</location>
    </subcellularLocation>
    <subcellularLocation>
        <location evidence="5">Nucleus</location>
    </subcellularLocation>
</comment>
<dbReference type="InterPro" id="IPR029055">
    <property type="entry name" value="Ntn_hydrolases_N"/>
</dbReference>
<organism evidence="7 8">
    <name type="scientific">Boothiomyces macroporosus</name>
    <dbReference type="NCBI Taxonomy" id="261099"/>
    <lineage>
        <taxon>Eukaryota</taxon>
        <taxon>Fungi</taxon>
        <taxon>Fungi incertae sedis</taxon>
        <taxon>Chytridiomycota</taxon>
        <taxon>Chytridiomycota incertae sedis</taxon>
        <taxon>Chytridiomycetes</taxon>
        <taxon>Rhizophydiales</taxon>
        <taxon>Terramycetaceae</taxon>
        <taxon>Boothiomyces</taxon>
    </lineage>
</organism>
<dbReference type="Proteomes" id="UP001210925">
    <property type="component" value="Unassembled WGS sequence"/>
</dbReference>
<dbReference type="GO" id="GO:0006511">
    <property type="term" value="P:ubiquitin-dependent protein catabolic process"/>
    <property type="evidence" value="ECO:0007669"/>
    <property type="project" value="InterPro"/>
</dbReference>
<dbReference type="SMART" id="SM00948">
    <property type="entry name" value="Proteasome_A_N"/>
    <property type="match status" value="1"/>
</dbReference>
<gene>
    <name evidence="7" type="primary">PSMA1</name>
    <name evidence="7" type="ORF">HK103_001497</name>
</gene>
<comment type="subunit">
    <text evidence="5">The 26S proteasome consists of a 20S proteasome core and two 19S regulatory subunits.</text>
</comment>
<dbReference type="InterPro" id="IPR001353">
    <property type="entry name" value="Proteasome_sua/b"/>
</dbReference>
<dbReference type="GO" id="GO:0005634">
    <property type="term" value="C:nucleus"/>
    <property type="evidence" value="ECO:0007669"/>
    <property type="project" value="UniProtKB-SubCell"/>
</dbReference>
<evidence type="ECO:0000259" key="6">
    <source>
        <dbReference type="PROSITE" id="PS00388"/>
    </source>
</evidence>
<protein>
    <recommendedName>
        <fullName evidence="5">Proteasome subunit alpha type</fullName>
    </recommendedName>
</protein>
<dbReference type="PROSITE" id="PS00388">
    <property type="entry name" value="PROTEASOME_ALPHA_1"/>
    <property type="match status" value="1"/>
</dbReference>
<dbReference type="InterPro" id="IPR050115">
    <property type="entry name" value="Proteasome_alpha"/>
</dbReference>
<dbReference type="FunFam" id="3.60.20.10:FF:000016">
    <property type="entry name" value="Proteasome subunit alpha type-6"/>
    <property type="match status" value="1"/>
</dbReference>
<reference evidence="7" key="1">
    <citation type="submission" date="2020-05" db="EMBL/GenBank/DDBJ databases">
        <title>Phylogenomic resolution of chytrid fungi.</title>
        <authorList>
            <person name="Stajich J.E."/>
            <person name="Amses K."/>
            <person name="Simmons R."/>
            <person name="Seto K."/>
            <person name="Myers J."/>
            <person name="Bonds A."/>
            <person name="Quandt C.A."/>
            <person name="Barry K."/>
            <person name="Liu P."/>
            <person name="Grigoriev I."/>
            <person name="Longcore J.E."/>
            <person name="James T.Y."/>
        </authorList>
    </citation>
    <scope>NUCLEOTIDE SEQUENCE</scope>
    <source>
        <strain evidence="7">PLAUS21</strain>
    </source>
</reference>
<evidence type="ECO:0000256" key="4">
    <source>
        <dbReference type="PROSITE-ProRule" id="PRU00808"/>
    </source>
</evidence>
<dbReference type="GO" id="GO:0019773">
    <property type="term" value="C:proteasome core complex, alpha-subunit complex"/>
    <property type="evidence" value="ECO:0007669"/>
    <property type="project" value="UniProtKB-UniRule"/>
</dbReference>
<dbReference type="SUPFAM" id="SSF56235">
    <property type="entry name" value="N-terminal nucleophile aminohydrolases (Ntn hydrolases)"/>
    <property type="match status" value="1"/>
</dbReference>
<dbReference type="CDD" id="cd03749">
    <property type="entry name" value="proteasome_alpha_type_1"/>
    <property type="match status" value="1"/>
</dbReference>
<evidence type="ECO:0000256" key="1">
    <source>
        <dbReference type="ARBA" id="ARBA00022490"/>
    </source>
</evidence>
<keyword evidence="3 5" id="KW-0539">Nucleus</keyword>
<dbReference type="AlphaFoldDB" id="A0AAD5UN71"/>
<dbReference type="InterPro" id="IPR035144">
    <property type="entry name" value="Proteasome_alpha1"/>
</dbReference>
<dbReference type="InterPro" id="IPR000426">
    <property type="entry name" value="Proteasome_asu_N"/>
</dbReference>
<dbReference type="Gene3D" id="3.60.20.10">
    <property type="entry name" value="Glutamine Phosphoribosylpyrophosphate, subunit 1, domain 1"/>
    <property type="match status" value="1"/>
</dbReference>
<comment type="similarity">
    <text evidence="4 5">Belongs to the peptidase T1A family.</text>
</comment>
<dbReference type="Pfam" id="PF00227">
    <property type="entry name" value="Proteasome"/>
    <property type="match status" value="1"/>
</dbReference>
<comment type="caution">
    <text evidence="7">The sequence shown here is derived from an EMBL/GenBank/DDBJ whole genome shotgun (WGS) entry which is preliminary data.</text>
</comment>
<sequence length="231" mass="25628">MFRNQYDGDNTTWSPQGRIFQVEYAMEAVKQGSATVGLVSKSHAVVIALKRSSSELASYQKKIVKIDKHVGVAYAGLVSDARVLSNYMRTLTMRSRMVYNRLLPITRIVSAVGDKAQINTQRYGRRPYGVGLLVIGADENGPRLFECSPSGNYFDYVACSIGARSQSAKTYLENHFGSFKEASLEELIAHGLKALRDTLQSDKKLTIENCSIAYVGVEQEFTIVEGEKLQP</sequence>
<keyword evidence="2 4" id="KW-0647">Proteasome</keyword>
<dbReference type="Pfam" id="PF10584">
    <property type="entry name" value="Proteasome_A_N"/>
    <property type="match status" value="1"/>
</dbReference>
<evidence type="ECO:0000256" key="2">
    <source>
        <dbReference type="ARBA" id="ARBA00022942"/>
    </source>
</evidence>
<evidence type="ECO:0000313" key="8">
    <source>
        <dbReference type="Proteomes" id="UP001210925"/>
    </source>
</evidence>
<name>A0AAD5UN71_9FUNG</name>
<feature type="domain" description="Proteasome alpha-type subunits" evidence="6">
    <location>
        <begin position="6"/>
        <end position="28"/>
    </location>
</feature>
<evidence type="ECO:0000256" key="5">
    <source>
        <dbReference type="RuleBase" id="RU000551"/>
    </source>
</evidence>
<keyword evidence="1 5" id="KW-0963">Cytoplasm</keyword>
<proteinExistence type="inferred from homology"/>
<dbReference type="EMBL" id="JADGKB010000014">
    <property type="protein sequence ID" value="KAJ3259987.1"/>
    <property type="molecule type" value="Genomic_DNA"/>
</dbReference>
<dbReference type="InterPro" id="IPR023332">
    <property type="entry name" value="Proteasome_alpha-type"/>
</dbReference>
<keyword evidence="8" id="KW-1185">Reference proteome</keyword>
<dbReference type="PROSITE" id="PS51475">
    <property type="entry name" value="PROTEASOME_ALPHA_2"/>
    <property type="match status" value="1"/>
</dbReference>
<dbReference type="PANTHER" id="PTHR11599">
    <property type="entry name" value="PROTEASOME SUBUNIT ALPHA/BETA"/>
    <property type="match status" value="1"/>
</dbReference>
<dbReference type="GO" id="GO:0005737">
    <property type="term" value="C:cytoplasm"/>
    <property type="evidence" value="ECO:0007669"/>
    <property type="project" value="UniProtKB-SubCell"/>
</dbReference>
<evidence type="ECO:0000256" key="3">
    <source>
        <dbReference type="ARBA" id="ARBA00023242"/>
    </source>
</evidence>
<accession>A0AAD5UN71</accession>